<dbReference type="OrthoDB" id="47059at2759"/>
<dbReference type="PANTHER" id="PTHR42715">
    <property type="entry name" value="BETA-GLUCOSIDASE"/>
    <property type="match status" value="1"/>
</dbReference>
<dbReference type="SUPFAM" id="SSF52279">
    <property type="entry name" value="Beta-D-glucan exohydrolase, C-terminal domain"/>
    <property type="match status" value="1"/>
</dbReference>
<protein>
    <recommendedName>
        <fullName evidence="3">beta-glucosidase</fullName>
        <ecNumber evidence="3">3.2.1.21</ecNumber>
    </recommendedName>
</protein>
<dbReference type="AlphaFoldDB" id="A0A1E3QTB5"/>
<comment type="similarity">
    <text evidence="2">Belongs to the glycosyl hydrolase 3 family.</text>
</comment>
<organism evidence="7 8">
    <name type="scientific">Babjeviella inositovora NRRL Y-12698</name>
    <dbReference type="NCBI Taxonomy" id="984486"/>
    <lineage>
        <taxon>Eukaryota</taxon>
        <taxon>Fungi</taxon>
        <taxon>Dikarya</taxon>
        <taxon>Ascomycota</taxon>
        <taxon>Saccharomycotina</taxon>
        <taxon>Pichiomycetes</taxon>
        <taxon>Serinales incertae sedis</taxon>
        <taxon>Babjeviella</taxon>
    </lineage>
</organism>
<dbReference type="SMART" id="SM01217">
    <property type="entry name" value="Fn3_like"/>
    <property type="match status" value="1"/>
</dbReference>
<dbReference type="STRING" id="984486.A0A1E3QTB5"/>
<gene>
    <name evidence="7" type="ORF">BABINDRAFT_165683</name>
</gene>
<evidence type="ECO:0000256" key="1">
    <source>
        <dbReference type="ARBA" id="ARBA00000448"/>
    </source>
</evidence>
<dbReference type="SMART" id="SM00758">
    <property type="entry name" value="PA14"/>
    <property type="match status" value="1"/>
</dbReference>
<dbReference type="Gene3D" id="2.60.120.260">
    <property type="entry name" value="Galactose-binding domain-like"/>
    <property type="match status" value="1"/>
</dbReference>
<dbReference type="InterPro" id="IPR036962">
    <property type="entry name" value="Glyco_hydro_3_N_sf"/>
</dbReference>
<comment type="catalytic activity">
    <reaction evidence="1">
        <text>Hydrolysis of terminal, non-reducing beta-D-glucosyl residues with release of beta-D-glucose.</text>
        <dbReference type="EC" id="3.2.1.21"/>
    </reaction>
</comment>
<evidence type="ECO:0000313" key="7">
    <source>
        <dbReference type="EMBL" id="ODQ80945.1"/>
    </source>
</evidence>
<keyword evidence="4 7" id="KW-0378">Hydrolase</keyword>
<evidence type="ECO:0000259" key="6">
    <source>
        <dbReference type="PROSITE" id="PS51820"/>
    </source>
</evidence>
<dbReference type="Proteomes" id="UP000094336">
    <property type="component" value="Unassembled WGS sequence"/>
</dbReference>
<dbReference type="InterPro" id="IPR011658">
    <property type="entry name" value="PA14_dom"/>
</dbReference>
<dbReference type="InterPro" id="IPR017853">
    <property type="entry name" value="GH"/>
</dbReference>
<dbReference type="Pfam" id="PF14310">
    <property type="entry name" value="Fn3-like"/>
    <property type="match status" value="1"/>
</dbReference>
<dbReference type="Pfam" id="PF07691">
    <property type="entry name" value="PA14"/>
    <property type="match status" value="1"/>
</dbReference>
<dbReference type="PROSITE" id="PS51820">
    <property type="entry name" value="PA14"/>
    <property type="match status" value="1"/>
</dbReference>
<evidence type="ECO:0000313" key="8">
    <source>
        <dbReference type="Proteomes" id="UP000094336"/>
    </source>
</evidence>
<dbReference type="InterPro" id="IPR002772">
    <property type="entry name" value="Glyco_hydro_3_C"/>
</dbReference>
<dbReference type="Pfam" id="PF01915">
    <property type="entry name" value="Glyco_hydro_3_C"/>
    <property type="match status" value="1"/>
</dbReference>
<dbReference type="GeneID" id="30148213"/>
<dbReference type="PANTHER" id="PTHR42715:SF27">
    <property type="entry name" value="BETA-GLUCOSIDASE-RELATED"/>
    <property type="match status" value="1"/>
</dbReference>
<dbReference type="GO" id="GO:0009251">
    <property type="term" value="P:glucan catabolic process"/>
    <property type="evidence" value="ECO:0007669"/>
    <property type="project" value="TreeGrafter"/>
</dbReference>
<evidence type="ECO:0000256" key="3">
    <source>
        <dbReference type="ARBA" id="ARBA00012744"/>
    </source>
</evidence>
<sequence length="888" mass="98207">MANKTEEHTSVLNKLTEAQTKLTGCLSPNFDIDEILNALTVTEKISLLAGGNFWSTNRIDRLNIPAIRFSDGPNGVRGTKFFNSQPSNCFPCGTALAATFNKASLVRAGKMIGAEAKLKSVHAVLGPMCAIIRSPLAGRAFEGFSEDPTLCGFAAAAVVSGIQSTGVTATLKHFVCNDQEYDKRIVNCLVSDRALREIYLLPFQIGIRDSNPALILTAYQKVNGEYCSDSYSLLNKILREEWGWKGTVALDWFSSYSVAKSVVAGMDLEMPGPPRWRTLKRVANEASKGNLKVQDIHEAARNVLKLIKRGIQSGIPLNGGPQTSIVNDETKATLRDLCLESIVLMKNEDGILPLKTSDSICVIGPLGKVSSHAGGGTTVLKQPYYTNIYDSVNEKVRLSGNSHSTWSGSTSDPPTLENAHEIPYAIGATIHKEIPGLGQRLINNKGQRGYMATFYLEPPTAPDRTIIDQFYNDESYFQLIDYSNYHLPAESFLFYVTVFGWYIPDESGLYEFGVSVLGTAQLFVDDHLVVDNLTKQTAGNSFFSCGTIEEKGYMEMEKGRKYKVRMEFGSAPTYTLGKKDPNKIVPGCGGFAFGCCKVIDPVAEIQRAVEIASKADKVIMCIGLSHEWEAEGFDRKDLSLPGYTNQLVAEVAKVNSNIVVVNQSGTPIDMPWLDGVKGLLQAWYGGNELGNSVADVLYGDVCPLGKLPMTWPKRIEDNPTYLTFDSNNSYQVVYGEDVFVGYRYYEKMKVPVLFPFGFGLSYTKFDLSEFNIKMTRPGTVSCSVKVKNIGDVSGAECVQFYVQQENTTVVRPVKELKDYLKTRVLKPMECEVVSVDIPVRYATSYWDSIHSFWCSEKGYYKVLACTSSELVSIEKWFNVKKTDNWLGI</sequence>
<dbReference type="InterPro" id="IPR036881">
    <property type="entry name" value="Glyco_hydro_3_C_sf"/>
</dbReference>
<dbReference type="InterPro" id="IPR013783">
    <property type="entry name" value="Ig-like_fold"/>
</dbReference>
<reference evidence="8" key="1">
    <citation type="submission" date="2016-05" db="EMBL/GenBank/DDBJ databases">
        <title>Comparative genomics of biotechnologically important yeasts.</title>
        <authorList>
            <consortium name="DOE Joint Genome Institute"/>
            <person name="Riley R."/>
            <person name="Haridas S."/>
            <person name="Wolfe K.H."/>
            <person name="Lopes M.R."/>
            <person name="Hittinger C.T."/>
            <person name="Goker M."/>
            <person name="Salamov A."/>
            <person name="Wisecaver J."/>
            <person name="Long T.M."/>
            <person name="Aerts A.L."/>
            <person name="Barry K."/>
            <person name="Choi C."/>
            <person name="Clum A."/>
            <person name="Coughlan A.Y."/>
            <person name="Deshpande S."/>
            <person name="Douglass A.P."/>
            <person name="Hanson S.J."/>
            <person name="Klenk H.-P."/>
            <person name="Labutti K."/>
            <person name="Lapidus A."/>
            <person name="Lindquist E."/>
            <person name="Lipzen A."/>
            <person name="Meier-Kolthoff J.P."/>
            <person name="Ohm R.A."/>
            <person name="Otillar R.P."/>
            <person name="Pangilinan J."/>
            <person name="Peng Y."/>
            <person name="Rokas A."/>
            <person name="Rosa C.A."/>
            <person name="Scheuner C."/>
            <person name="Sibirny A.A."/>
            <person name="Slot J.C."/>
            <person name="Stielow J.B."/>
            <person name="Sun H."/>
            <person name="Kurtzman C.P."/>
            <person name="Blackwell M."/>
            <person name="Grigoriev I.V."/>
            <person name="Jeffries T.W."/>
        </authorList>
    </citation>
    <scope>NUCLEOTIDE SEQUENCE [LARGE SCALE GENOMIC DNA]</scope>
    <source>
        <strain evidence="8">NRRL Y-12698</strain>
    </source>
</reference>
<dbReference type="RefSeq" id="XP_018986273.1">
    <property type="nucleotide sequence ID" value="XM_019130360.1"/>
</dbReference>
<dbReference type="Gene3D" id="3.40.50.1700">
    <property type="entry name" value="Glycoside hydrolase family 3 C-terminal domain"/>
    <property type="match status" value="1"/>
</dbReference>
<feature type="domain" description="PA14" evidence="6">
    <location>
        <begin position="445"/>
        <end position="609"/>
    </location>
</feature>
<dbReference type="Pfam" id="PF00933">
    <property type="entry name" value="Glyco_hydro_3"/>
    <property type="match status" value="1"/>
</dbReference>
<dbReference type="Gene3D" id="2.60.40.10">
    <property type="entry name" value="Immunoglobulins"/>
    <property type="match status" value="1"/>
</dbReference>
<evidence type="ECO:0000256" key="5">
    <source>
        <dbReference type="ARBA" id="ARBA00023295"/>
    </source>
</evidence>
<dbReference type="InterPro" id="IPR026891">
    <property type="entry name" value="Fn3-like"/>
</dbReference>
<dbReference type="InterPro" id="IPR050288">
    <property type="entry name" value="Cellulose_deg_GH3"/>
</dbReference>
<dbReference type="EC" id="3.2.1.21" evidence="3"/>
<keyword evidence="5" id="KW-0326">Glycosidase</keyword>
<name>A0A1E3QTB5_9ASCO</name>
<evidence type="ECO:0000256" key="2">
    <source>
        <dbReference type="ARBA" id="ARBA00005336"/>
    </source>
</evidence>
<evidence type="ECO:0000256" key="4">
    <source>
        <dbReference type="ARBA" id="ARBA00022801"/>
    </source>
</evidence>
<keyword evidence="8" id="KW-1185">Reference proteome</keyword>
<dbReference type="FunFam" id="2.60.40.10:FF:000495">
    <property type="entry name" value="Periplasmic beta-glucosidase"/>
    <property type="match status" value="1"/>
</dbReference>
<dbReference type="SUPFAM" id="SSF51445">
    <property type="entry name" value="(Trans)glycosidases"/>
    <property type="match status" value="1"/>
</dbReference>
<dbReference type="InterPro" id="IPR037524">
    <property type="entry name" value="PA14/GLEYA"/>
</dbReference>
<dbReference type="SUPFAM" id="SSF56988">
    <property type="entry name" value="Anthrax protective antigen"/>
    <property type="match status" value="1"/>
</dbReference>
<accession>A0A1E3QTB5</accession>
<dbReference type="GO" id="GO:0008422">
    <property type="term" value="F:beta-glucosidase activity"/>
    <property type="evidence" value="ECO:0007669"/>
    <property type="project" value="UniProtKB-EC"/>
</dbReference>
<dbReference type="EMBL" id="KV454428">
    <property type="protein sequence ID" value="ODQ80945.1"/>
    <property type="molecule type" value="Genomic_DNA"/>
</dbReference>
<dbReference type="Gene3D" id="3.20.20.300">
    <property type="entry name" value="Glycoside hydrolase, family 3, N-terminal domain"/>
    <property type="match status" value="1"/>
</dbReference>
<dbReference type="InterPro" id="IPR001764">
    <property type="entry name" value="Glyco_hydro_3_N"/>
</dbReference>
<dbReference type="PRINTS" id="PR00133">
    <property type="entry name" value="GLHYDRLASE3"/>
</dbReference>
<proteinExistence type="inferred from homology"/>